<evidence type="ECO:0000256" key="2">
    <source>
        <dbReference type="ARBA" id="ARBA00022989"/>
    </source>
</evidence>
<dbReference type="GO" id="GO:0007165">
    <property type="term" value="P:signal transduction"/>
    <property type="evidence" value="ECO:0007669"/>
    <property type="project" value="UniProtKB-KW"/>
</dbReference>
<dbReference type="AlphaFoldDB" id="A0A1H2DED3"/>
<dbReference type="Pfam" id="PF00672">
    <property type="entry name" value="HAMP"/>
    <property type="match status" value="1"/>
</dbReference>
<dbReference type="PROSITE" id="PS50111">
    <property type="entry name" value="CHEMOTAXIS_TRANSDUC_2"/>
    <property type="match status" value="1"/>
</dbReference>
<dbReference type="GO" id="GO:0004888">
    <property type="term" value="F:transmembrane signaling receptor activity"/>
    <property type="evidence" value="ECO:0007669"/>
    <property type="project" value="InterPro"/>
</dbReference>
<evidence type="ECO:0000259" key="8">
    <source>
        <dbReference type="PROSITE" id="PS50885"/>
    </source>
</evidence>
<evidence type="ECO:0000256" key="3">
    <source>
        <dbReference type="ARBA" id="ARBA00023224"/>
    </source>
</evidence>
<keyword evidence="3 5" id="KW-0807">Transducer</keyword>
<dbReference type="PRINTS" id="PR00260">
    <property type="entry name" value="CHEMTRNSDUCR"/>
</dbReference>
<dbReference type="Pfam" id="PF00015">
    <property type="entry name" value="MCPsignal"/>
    <property type="match status" value="1"/>
</dbReference>
<dbReference type="Gene3D" id="1.10.287.950">
    <property type="entry name" value="Methyl-accepting chemotaxis protein"/>
    <property type="match status" value="1"/>
</dbReference>
<dbReference type="EMBL" id="LT629758">
    <property type="protein sequence ID" value="SDT80944.1"/>
    <property type="molecule type" value="Genomic_DNA"/>
</dbReference>
<evidence type="ECO:0000256" key="1">
    <source>
        <dbReference type="ARBA" id="ARBA00022692"/>
    </source>
</evidence>
<dbReference type="GO" id="GO:0016020">
    <property type="term" value="C:membrane"/>
    <property type="evidence" value="ECO:0007669"/>
    <property type="project" value="InterPro"/>
</dbReference>
<gene>
    <name evidence="9" type="ORF">SAMN04489716_9429</name>
</gene>
<evidence type="ECO:0000313" key="10">
    <source>
        <dbReference type="Proteomes" id="UP000198688"/>
    </source>
</evidence>
<proteinExistence type="inferred from homology"/>
<keyword evidence="2 6" id="KW-1133">Transmembrane helix</keyword>
<evidence type="ECO:0000256" key="4">
    <source>
        <dbReference type="ARBA" id="ARBA00029447"/>
    </source>
</evidence>
<dbReference type="PANTHER" id="PTHR32089">
    <property type="entry name" value="METHYL-ACCEPTING CHEMOTAXIS PROTEIN MCPB"/>
    <property type="match status" value="1"/>
</dbReference>
<comment type="similarity">
    <text evidence="4">Belongs to the methyl-accepting chemotaxis (MCP) protein family.</text>
</comment>
<dbReference type="PANTHER" id="PTHR32089:SF112">
    <property type="entry name" value="LYSOZYME-LIKE PROTEIN-RELATED"/>
    <property type="match status" value="1"/>
</dbReference>
<reference evidence="9 10" key="1">
    <citation type="submission" date="2016-10" db="EMBL/GenBank/DDBJ databases">
        <authorList>
            <person name="de Groot N.N."/>
        </authorList>
    </citation>
    <scope>NUCLEOTIDE SEQUENCE [LARGE SCALE GENOMIC DNA]</scope>
    <source>
        <strain evidence="9 10">DSM 43941</strain>
    </source>
</reference>
<feature type="transmembrane region" description="Helical" evidence="6">
    <location>
        <begin position="67"/>
        <end position="86"/>
    </location>
</feature>
<evidence type="ECO:0000256" key="5">
    <source>
        <dbReference type="PROSITE-ProRule" id="PRU00284"/>
    </source>
</evidence>
<dbReference type="Proteomes" id="UP000198688">
    <property type="component" value="Chromosome I"/>
</dbReference>
<dbReference type="SMART" id="SM00283">
    <property type="entry name" value="MA"/>
    <property type="match status" value="1"/>
</dbReference>
<dbReference type="SUPFAM" id="SSF58104">
    <property type="entry name" value="Methyl-accepting chemotaxis protein (MCP) signaling domain"/>
    <property type="match status" value="1"/>
</dbReference>
<dbReference type="CDD" id="cd06225">
    <property type="entry name" value="HAMP"/>
    <property type="match status" value="1"/>
</dbReference>
<organism evidence="9 10">
    <name type="scientific">Actinoplanes derwentensis</name>
    <dbReference type="NCBI Taxonomy" id="113562"/>
    <lineage>
        <taxon>Bacteria</taxon>
        <taxon>Bacillati</taxon>
        <taxon>Actinomycetota</taxon>
        <taxon>Actinomycetes</taxon>
        <taxon>Micromonosporales</taxon>
        <taxon>Micromonosporaceae</taxon>
        <taxon>Actinoplanes</taxon>
    </lineage>
</organism>
<protein>
    <submittedName>
        <fullName evidence="9">Methyl-accepting chemotaxis protein</fullName>
    </submittedName>
</protein>
<dbReference type="InterPro" id="IPR004090">
    <property type="entry name" value="Chemotax_Me-accpt_rcpt"/>
</dbReference>
<dbReference type="GO" id="GO:0006935">
    <property type="term" value="P:chemotaxis"/>
    <property type="evidence" value="ECO:0007669"/>
    <property type="project" value="InterPro"/>
</dbReference>
<evidence type="ECO:0000256" key="6">
    <source>
        <dbReference type="SAM" id="Phobius"/>
    </source>
</evidence>
<feature type="domain" description="HAMP" evidence="8">
    <location>
        <begin position="262"/>
        <end position="314"/>
    </location>
</feature>
<evidence type="ECO:0000259" key="7">
    <source>
        <dbReference type="PROSITE" id="PS50111"/>
    </source>
</evidence>
<name>A0A1H2DED3_9ACTN</name>
<accession>A0A1H2DED3</accession>
<dbReference type="PROSITE" id="PS50885">
    <property type="entry name" value="HAMP"/>
    <property type="match status" value="1"/>
</dbReference>
<feature type="domain" description="Methyl-accepting transducer" evidence="7">
    <location>
        <begin position="326"/>
        <end position="559"/>
    </location>
</feature>
<keyword evidence="6" id="KW-0472">Membrane</keyword>
<keyword evidence="10" id="KW-1185">Reference proteome</keyword>
<evidence type="ECO:0000313" key="9">
    <source>
        <dbReference type="EMBL" id="SDT80944.1"/>
    </source>
</evidence>
<keyword evidence="1 6" id="KW-0812">Transmembrane</keyword>
<dbReference type="InterPro" id="IPR003660">
    <property type="entry name" value="HAMP_dom"/>
</dbReference>
<dbReference type="SMART" id="SM00304">
    <property type="entry name" value="HAMP"/>
    <property type="match status" value="2"/>
</dbReference>
<dbReference type="InterPro" id="IPR004089">
    <property type="entry name" value="MCPsignal_dom"/>
</dbReference>
<dbReference type="STRING" id="113562.SAMN04489716_9429"/>
<sequence>MPPTLGDYTHTPQGYPIVPSVPDRLTLIPAAFMPIKDCRTESVSNTGTGVQAVVYAWLRSRRVRTKLGLIVAIALAGLVISTMVGIRGLGKAQDNARDLQTSAQLTRTALEADMAHDAIRGDVLRGVFSRGATDRAEAADDLTEHSAAMRDRLAVLRGEQTPAPVRAATDEVTPTVENYIQLAETVVTTPAGRARDATFLQFTAAFTAVEDDLPAVGDALDANAAAIAAAVAAQGSSDTWTLSLTAGVAAALLLGMAALVTSSILTALRQVSTALATVADGDLSHRADVIGRDEFADMAGQVNTVIVGMRETIAAITESATTVADSTSRMTTVSQKISAAAERATGHAGVTAGAADAVARNIDTTAAGNQDMSASIAEITRSTANAVQVVAEAVAMAERTNTIMIQLGTSSTEIGNVIKVITSIAEQTNLLALNATIEAARAGESGKGFAVVAGEVKDLAQETARATKDISTRVEAIQSGATDAVQAIDEITTVIQRINGLQTTIASAIDQQSSTAAEMTRNMNEASSRSGEITTAIATVAADASATAEDAQTALAAAHNLTGMTSDLRALVARFRT</sequence>